<protein>
    <recommendedName>
        <fullName evidence="3">Apple domain-containing protein</fullName>
    </recommendedName>
</protein>
<dbReference type="PANTHER" id="PTHR33946:SF4">
    <property type="entry name" value="COAGULATION FACTOR XI"/>
    <property type="match status" value="1"/>
</dbReference>
<accession>A0A7U2EX52</accession>
<keyword evidence="2" id="KW-1185">Reference proteome</keyword>
<dbReference type="OrthoDB" id="160645at2759"/>
<name>A0A7U2EX52_PHANO</name>
<evidence type="ECO:0000313" key="1">
    <source>
        <dbReference type="EMBL" id="QRC94659.1"/>
    </source>
</evidence>
<dbReference type="Gene3D" id="3.50.4.10">
    <property type="entry name" value="Hepatocyte Growth Factor"/>
    <property type="match status" value="1"/>
</dbReference>
<organism evidence="1 2">
    <name type="scientific">Phaeosphaeria nodorum (strain SN15 / ATCC MYA-4574 / FGSC 10173)</name>
    <name type="common">Glume blotch fungus</name>
    <name type="synonym">Parastagonospora nodorum</name>
    <dbReference type="NCBI Taxonomy" id="321614"/>
    <lineage>
        <taxon>Eukaryota</taxon>
        <taxon>Fungi</taxon>
        <taxon>Dikarya</taxon>
        <taxon>Ascomycota</taxon>
        <taxon>Pezizomycotina</taxon>
        <taxon>Dothideomycetes</taxon>
        <taxon>Pleosporomycetidae</taxon>
        <taxon>Pleosporales</taxon>
        <taxon>Pleosporineae</taxon>
        <taxon>Phaeosphaeriaceae</taxon>
        <taxon>Parastagonospora</taxon>
    </lineage>
</organism>
<dbReference type="Proteomes" id="UP000663193">
    <property type="component" value="Chromosome 5"/>
</dbReference>
<evidence type="ECO:0008006" key="3">
    <source>
        <dbReference type="Google" id="ProtNLM"/>
    </source>
</evidence>
<dbReference type="VEuPathDB" id="FungiDB:JI435_148230"/>
<dbReference type="PANTHER" id="PTHR33946">
    <property type="match status" value="1"/>
</dbReference>
<gene>
    <name evidence="1" type="ORF">JI435_148230</name>
</gene>
<proteinExistence type="predicted"/>
<reference evidence="2" key="1">
    <citation type="journal article" date="2021" name="BMC Genomics">
        <title>Chromosome-level genome assembly and manually-curated proteome of model necrotroph Parastagonospora nodorum Sn15 reveals a genome-wide trove of candidate effector homologs, and redundancy of virulence-related functions within an accessory chromosome.</title>
        <authorList>
            <person name="Bertazzoni S."/>
            <person name="Jones D.A.B."/>
            <person name="Phan H.T."/>
            <person name="Tan K.-C."/>
            <person name="Hane J.K."/>
        </authorList>
    </citation>
    <scope>NUCLEOTIDE SEQUENCE [LARGE SCALE GENOMIC DNA]</scope>
    <source>
        <strain evidence="2">SN15 / ATCC MYA-4574 / FGSC 10173)</strain>
    </source>
</reference>
<evidence type="ECO:0000313" key="2">
    <source>
        <dbReference type="Proteomes" id="UP000663193"/>
    </source>
</evidence>
<dbReference type="AlphaFoldDB" id="A0A7U2EX52"/>
<sequence length="194" mass="21240">MGTASPAPADYASCIDACAATTGCRAVSYIPNGPCYLKSALGQPNQNGNVWGASLQSASSSSSASSSQSATPATSASSAAASSSATSSALSTPTFTSASHTIKRVVERTFKRIVERTFRRIVERTFRRTLKRILKRIVKYIVKRIHEQNFKRTLNCIVQCVFLECDFQLILAEPFIDPSFIKHTNIFHYFKRTS</sequence>
<dbReference type="EMBL" id="CP069027">
    <property type="protein sequence ID" value="QRC94659.1"/>
    <property type="molecule type" value="Genomic_DNA"/>
</dbReference>